<dbReference type="GO" id="GO:0008477">
    <property type="term" value="F:purine nucleosidase activity"/>
    <property type="evidence" value="ECO:0007669"/>
    <property type="project" value="TreeGrafter"/>
</dbReference>
<evidence type="ECO:0000313" key="5">
    <source>
        <dbReference type="Proteomes" id="UP001241110"/>
    </source>
</evidence>
<protein>
    <submittedName>
        <fullName evidence="4">Nucleoside hydrolase</fullName>
    </submittedName>
</protein>
<dbReference type="Pfam" id="PF01156">
    <property type="entry name" value="IU_nuc_hydro"/>
    <property type="match status" value="1"/>
</dbReference>
<dbReference type="AlphaFoldDB" id="A0AAE3QGK4"/>
<evidence type="ECO:0000256" key="2">
    <source>
        <dbReference type="ARBA" id="ARBA00023295"/>
    </source>
</evidence>
<name>A0AAE3QGK4_9BACT</name>
<dbReference type="Proteomes" id="UP001241110">
    <property type="component" value="Unassembled WGS sequence"/>
</dbReference>
<keyword evidence="1 4" id="KW-0378">Hydrolase</keyword>
<comment type="caution">
    <text evidence="4">The sequence shown here is derived from an EMBL/GenBank/DDBJ whole genome shotgun (WGS) entry which is preliminary data.</text>
</comment>
<keyword evidence="2" id="KW-0326">Glycosidase</keyword>
<dbReference type="Gene3D" id="3.90.245.10">
    <property type="entry name" value="Ribonucleoside hydrolase-like"/>
    <property type="match status" value="1"/>
</dbReference>
<dbReference type="RefSeq" id="WP_313974810.1">
    <property type="nucleotide sequence ID" value="NZ_JASJOS010000001.1"/>
</dbReference>
<evidence type="ECO:0000256" key="1">
    <source>
        <dbReference type="ARBA" id="ARBA00022801"/>
    </source>
</evidence>
<evidence type="ECO:0000259" key="3">
    <source>
        <dbReference type="Pfam" id="PF01156"/>
    </source>
</evidence>
<reference evidence="4" key="1">
    <citation type="submission" date="2023-05" db="EMBL/GenBank/DDBJ databases">
        <authorList>
            <person name="Zhang X."/>
        </authorList>
    </citation>
    <scope>NUCLEOTIDE SEQUENCE</scope>
    <source>
        <strain evidence="4">YF14B1</strain>
    </source>
</reference>
<organism evidence="4 5">
    <name type="scientific">Xanthocytophaga flava</name>
    <dbReference type="NCBI Taxonomy" id="3048013"/>
    <lineage>
        <taxon>Bacteria</taxon>
        <taxon>Pseudomonadati</taxon>
        <taxon>Bacteroidota</taxon>
        <taxon>Cytophagia</taxon>
        <taxon>Cytophagales</taxon>
        <taxon>Rhodocytophagaceae</taxon>
        <taxon>Xanthocytophaga</taxon>
    </lineage>
</organism>
<dbReference type="InterPro" id="IPR036452">
    <property type="entry name" value="Ribo_hydro-like"/>
</dbReference>
<dbReference type="PANTHER" id="PTHR12304:SF4">
    <property type="entry name" value="URIDINE NUCLEOSIDASE"/>
    <property type="match status" value="1"/>
</dbReference>
<sequence length="304" mass="34449">MKRRTFSRLLTFLVAGTTATSWSSSLADKKLTVIIDADTANEIDDLYAIVRALLEPRFQVKGLCSAQWHNQLSPPNTVQESQKLNEDLLRLMSRIDIPAPLGSEMIMGQPWGEYEGRNSPATQLMIHTARRMPANEKLIIISLGAATNVASALKLAPDIMPKVICYNLGGHYDATKKIWNKDEFNVRNDLNAINFLFNTEGVDLHLMPINILYDFKFTLEEISKRLSGKGGVWDYLVTRWLSNAPGDKERIFWDLALMIAVARPDLAKEEKRLTPPENTQREVSVYTQIDVKGMINDWWKITGK</sequence>
<dbReference type="GO" id="GO:0005829">
    <property type="term" value="C:cytosol"/>
    <property type="evidence" value="ECO:0007669"/>
    <property type="project" value="TreeGrafter"/>
</dbReference>
<feature type="domain" description="Inosine/uridine-preferring nucleoside hydrolase" evidence="3">
    <location>
        <begin position="33"/>
        <end position="277"/>
    </location>
</feature>
<evidence type="ECO:0000313" key="4">
    <source>
        <dbReference type="EMBL" id="MDJ1478987.1"/>
    </source>
</evidence>
<dbReference type="InterPro" id="IPR023186">
    <property type="entry name" value="IUNH"/>
</dbReference>
<dbReference type="GO" id="GO:0006152">
    <property type="term" value="P:purine nucleoside catabolic process"/>
    <property type="evidence" value="ECO:0007669"/>
    <property type="project" value="TreeGrafter"/>
</dbReference>
<proteinExistence type="predicted"/>
<dbReference type="InterPro" id="IPR001910">
    <property type="entry name" value="Inosine/uridine_hydrolase_dom"/>
</dbReference>
<dbReference type="EMBL" id="JASJOS010000001">
    <property type="protein sequence ID" value="MDJ1478987.1"/>
    <property type="molecule type" value="Genomic_DNA"/>
</dbReference>
<accession>A0AAE3QGK4</accession>
<gene>
    <name evidence="4" type="ORF">QNI16_00740</name>
</gene>
<dbReference type="PANTHER" id="PTHR12304">
    <property type="entry name" value="INOSINE-URIDINE PREFERRING NUCLEOSIDE HYDROLASE"/>
    <property type="match status" value="1"/>
</dbReference>
<dbReference type="SUPFAM" id="SSF53590">
    <property type="entry name" value="Nucleoside hydrolase"/>
    <property type="match status" value="1"/>
</dbReference>